<dbReference type="Pfam" id="PF12833">
    <property type="entry name" value="HTH_18"/>
    <property type="match status" value="1"/>
</dbReference>
<dbReference type="Proteomes" id="UP000319210">
    <property type="component" value="Unassembled WGS sequence"/>
</dbReference>
<dbReference type="OrthoDB" id="2559672at2"/>
<dbReference type="GO" id="GO:0003700">
    <property type="term" value="F:DNA-binding transcription factor activity"/>
    <property type="evidence" value="ECO:0007669"/>
    <property type="project" value="InterPro"/>
</dbReference>
<dbReference type="AlphaFoldDB" id="A0A4Y3R1W6"/>
<evidence type="ECO:0000256" key="3">
    <source>
        <dbReference type="ARBA" id="ARBA00023163"/>
    </source>
</evidence>
<proteinExistence type="predicted"/>
<evidence type="ECO:0000256" key="2">
    <source>
        <dbReference type="ARBA" id="ARBA00023125"/>
    </source>
</evidence>
<dbReference type="GO" id="GO:0043565">
    <property type="term" value="F:sequence-specific DNA binding"/>
    <property type="evidence" value="ECO:0007669"/>
    <property type="project" value="InterPro"/>
</dbReference>
<evidence type="ECO:0000313" key="5">
    <source>
        <dbReference type="EMBL" id="GEB51279.1"/>
    </source>
</evidence>
<dbReference type="InterPro" id="IPR009057">
    <property type="entry name" value="Homeodomain-like_sf"/>
</dbReference>
<gene>
    <name evidence="5" type="ORF">SCA03_38300</name>
</gene>
<evidence type="ECO:0000259" key="4">
    <source>
        <dbReference type="PROSITE" id="PS01124"/>
    </source>
</evidence>
<keyword evidence="6" id="KW-1185">Reference proteome</keyword>
<organism evidence="5 6">
    <name type="scientific">Streptomyces cacaoi</name>
    <dbReference type="NCBI Taxonomy" id="1898"/>
    <lineage>
        <taxon>Bacteria</taxon>
        <taxon>Bacillati</taxon>
        <taxon>Actinomycetota</taxon>
        <taxon>Actinomycetes</taxon>
        <taxon>Kitasatosporales</taxon>
        <taxon>Streptomycetaceae</taxon>
        <taxon>Streptomyces</taxon>
    </lineage>
</organism>
<accession>A0A4Y3R1W6</accession>
<evidence type="ECO:0000256" key="1">
    <source>
        <dbReference type="ARBA" id="ARBA00023015"/>
    </source>
</evidence>
<dbReference type="SMART" id="SM00342">
    <property type="entry name" value="HTH_ARAC"/>
    <property type="match status" value="1"/>
</dbReference>
<dbReference type="InterPro" id="IPR018060">
    <property type="entry name" value="HTH_AraC"/>
</dbReference>
<evidence type="ECO:0000313" key="6">
    <source>
        <dbReference type="Proteomes" id="UP000319210"/>
    </source>
</evidence>
<reference evidence="5 6" key="1">
    <citation type="submission" date="2019-06" db="EMBL/GenBank/DDBJ databases">
        <title>Whole genome shotgun sequence of Streptomyces cacaoi subsp. cacaoi NBRC 12748.</title>
        <authorList>
            <person name="Hosoyama A."/>
            <person name="Uohara A."/>
            <person name="Ohji S."/>
            <person name="Ichikawa N."/>
        </authorList>
    </citation>
    <scope>NUCLEOTIDE SEQUENCE [LARGE SCALE GENOMIC DNA]</scope>
    <source>
        <strain evidence="5 6">NBRC 12748</strain>
    </source>
</reference>
<name>A0A4Y3R1W6_STRCI</name>
<dbReference type="PANTHER" id="PTHR46796:SF15">
    <property type="entry name" value="BLL1074 PROTEIN"/>
    <property type="match status" value="1"/>
</dbReference>
<keyword evidence="3" id="KW-0804">Transcription</keyword>
<dbReference type="SUPFAM" id="SSF46689">
    <property type="entry name" value="Homeodomain-like"/>
    <property type="match status" value="1"/>
</dbReference>
<dbReference type="EMBL" id="BJMM01000019">
    <property type="protein sequence ID" value="GEB51279.1"/>
    <property type="molecule type" value="Genomic_DNA"/>
</dbReference>
<keyword evidence="2" id="KW-0238">DNA-binding</keyword>
<dbReference type="RefSeq" id="WP_141275515.1">
    <property type="nucleotide sequence ID" value="NZ_BJMM01000019.1"/>
</dbReference>
<keyword evidence="1" id="KW-0805">Transcription regulation</keyword>
<dbReference type="PANTHER" id="PTHR46796">
    <property type="entry name" value="HTH-TYPE TRANSCRIPTIONAL ACTIVATOR RHAS-RELATED"/>
    <property type="match status" value="1"/>
</dbReference>
<sequence length="311" mass="32344">MAGHQLTRAVTVGPAQGSLPCAASPVCVRPAARAVPTDGAATVPAAPPGPLVGYREPVEEGVLVRRFPSSRVLLVVAFGDPVRVGADGDAPARPLHSLVAGLQEETRVLGVGGSQHGVRLWLSPLTAYSLLGAPMHLVSNAYTELADLWGPRSARLTEQLAAAEDWAARFALLTSALARLRAEGPQPDPAVASAWRQLTATAGTARVGALAERVGVSRRHLVRRFRQQVGLPPKTVARLLRFERAGALLRSGGRTLAEVAAQAGYADQSHLARDVREFTGVPAGELTALLRPAAPPPPTGPPAVAGRVVSA</sequence>
<protein>
    <recommendedName>
        <fullName evidence="4">HTH araC/xylS-type domain-containing protein</fullName>
    </recommendedName>
</protein>
<dbReference type="Gene3D" id="1.10.10.60">
    <property type="entry name" value="Homeodomain-like"/>
    <property type="match status" value="1"/>
</dbReference>
<dbReference type="InterPro" id="IPR050204">
    <property type="entry name" value="AraC_XylS_family_regulators"/>
</dbReference>
<comment type="caution">
    <text evidence="5">The sequence shown here is derived from an EMBL/GenBank/DDBJ whole genome shotgun (WGS) entry which is preliminary data.</text>
</comment>
<feature type="domain" description="HTH araC/xylS-type" evidence="4">
    <location>
        <begin position="188"/>
        <end position="289"/>
    </location>
</feature>
<dbReference type="PROSITE" id="PS01124">
    <property type="entry name" value="HTH_ARAC_FAMILY_2"/>
    <property type="match status" value="1"/>
</dbReference>